<evidence type="ECO:0000256" key="3">
    <source>
        <dbReference type="ARBA" id="ARBA00022737"/>
    </source>
</evidence>
<dbReference type="InterPro" id="IPR046342">
    <property type="entry name" value="CBS_dom_sf"/>
</dbReference>
<name>A0A5N4E8H4_CAMDR</name>
<dbReference type="InterPro" id="IPR000644">
    <property type="entry name" value="CBS_dom"/>
</dbReference>
<evidence type="ECO:0000256" key="1">
    <source>
        <dbReference type="ARBA" id="ARBA00006750"/>
    </source>
</evidence>
<comment type="subunit">
    <text evidence="7">AMPK is a heterotrimer of an alpha catalytic subunit (PRKAA1 or PRKAA2), a beta (PRKAB1 or PRKAB2) and a gamma non-catalytic subunits (PRKAG1, PRKAG2 or PRKAG3). Interacts with FNIP1 and FNIP2.</text>
</comment>
<dbReference type="GO" id="GO:0016301">
    <property type="term" value="F:kinase activity"/>
    <property type="evidence" value="ECO:0007669"/>
    <property type="project" value="UniProtKB-KW"/>
</dbReference>
<feature type="transmembrane region" description="Helical" evidence="10">
    <location>
        <begin position="7"/>
        <end position="24"/>
    </location>
</feature>
<evidence type="ECO:0000256" key="6">
    <source>
        <dbReference type="ARBA" id="ARBA00023160"/>
    </source>
</evidence>
<keyword evidence="12" id="KW-0418">Kinase</keyword>
<dbReference type="GO" id="GO:0031588">
    <property type="term" value="C:nucleotide-activated protein kinase complex"/>
    <property type="evidence" value="ECO:0007669"/>
    <property type="project" value="TreeGrafter"/>
</dbReference>
<keyword evidence="3" id="KW-0677">Repeat</keyword>
<feature type="compositionally biased region" description="Polar residues" evidence="9">
    <location>
        <begin position="75"/>
        <end position="89"/>
    </location>
</feature>
<proteinExistence type="inferred from homology"/>
<dbReference type="SUPFAM" id="SSF54631">
    <property type="entry name" value="CBS-domain pair"/>
    <property type="match status" value="2"/>
</dbReference>
<dbReference type="CDD" id="cd04641">
    <property type="entry name" value="CBS_euAMPK_gamma-like_repeat2"/>
    <property type="match status" value="1"/>
</dbReference>
<feature type="domain" description="CBS" evidence="11">
    <location>
        <begin position="240"/>
        <end position="301"/>
    </location>
</feature>
<keyword evidence="4" id="KW-0276">Fatty acid metabolism</keyword>
<dbReference type="GO" id="GO:0016208">
    <property type="term" value="F:AMP binding"/>
    <property type="evidence" value="ECO:0007669"/>
    <property type="project" value="TreeGrafter"/>
</dbReference>
<keyword evidence="10" id="KW-0812">Transmembrane</keyword>
<keyword evidence="5 8" id="KW-0129">CBS domain</keyword>
<dbReference type="GO" id="GO:0019887">
    <property type="term" value="F:protein kinase regulator activity"/>
    <property type="evidence" value="ECO:0007669"/>
    <property type="project" value="TreeGrafter"/>
</dbReference>
<comment type="caution">
    <text evidence="12">The sequence shown here is derived from an EMBL/GenBank/DDBJ whole genome shotgun (WGS) entry which is preliminary data.</text>
</comment>
<dbReference type="SMART" id="SM00116">
    <property type="entry name" value="CBS"/>
    <property type="match status" value="4"/>
</dbReference>
<evidence type="ECO:0000256" key="9">
    <source>
        <dbReference type="SAM" id="MobiDB-lite"/>
    </source>
</evidence>
<dbReference type="AlphaFoldDB" id="A0A5N4E8H4"/>
<evidence type="ECO:0000313" key="13">
    <source>
        <dbReference type="Proteomes" id="UP000299084"/>
    </source>
</evidence>
<feature type="region of interest" description="Disordered" evidence="9">
    <location>
        <begin position="148"/>
        <end position="173"/>
    </location>
</feature>
<dbReference type="CDD" id="cd04618">
    <property type="entry name" value="CBS_euAMPK_gamma-like_repeat1"/>
    <property type="match status" value="1"/>
</dbReference>
<keyword evidence="2" id="KW-0444">Lipid biosynthesis</keyword>
<keyword evidence="10" id="KW-1133">Transmembrane helix</keyword>
<keyword evidence="12" id="KW-0808">Transferase</keyword>
<feature type="region of interest" description="Disordered" evidence="9">
    <location>
        <begin position="71"/>
        <end position="130"/>
    </location>
</feature>
<evidence type="ECO:0000259" key="11">
    <source>
        <dbReference type="PROSITE" id="PS51371"/>
    </source>
</evidence>
<organism evidence="12 13">
    <name type="scientific">Camelus dromedarius</name>
    <name type="common">Dromedary</name>
    <name type="synonym">Arabian camel</name>
    <dbReference type="NCBI Taxonomy" id="9838"/>
    <lineage>
        <taxon>Eukaryota</taxon>
        <taxon>Metazoa</taxon>
        <taxon>Chordata</taxon>
        <taxon>Craniata</taxon>
        <taxon>Vertebrata</taxon>
        <taxon>Euteleostomi</taxon>
        <taxon>Mammalia</taxon>
        <taxon>Eutheria</taxon>
        <taxon>Laurasiatheria</taxon>
        <taxon>Artiodactyla</taxon>
        <taxon>Tylopoda</taxon>
        <taxon>Camelidae</taxon>
        <taxon>Camelus</taxon>
    </lineage>
</organism>
<feature type="domain" description="CBS" evidence="11">
    <location>
        <begin position="496"/>
        <end position="555"/>
    </location>
</feature>
<dbReference type="PROSITE" id="PS51371">
    <property type="entry name" value="CBS"/>
    <property type="match status" value="4"/>
</dbReference>
<evidence type="ECO:0000256" key="4">
    <source>
        <dbReference type="ARBA" id="ARBA00022832"/>
    </source>
</evidence>
<comment type="similarity">
    <text evidence="1">Belongs to the 5'-AMP-activated protein kinase gamma subunit family.</text>
</comment>
<dbReference type="Pfam" id="PF00571">
    <property type="entry name" value="CBS"/>
    <property type="match status" value="3"/>
</dbReference>
<dbReference type="Gene3D" id="3.10.580.10">
    <property type="entry name" value="CBS-domain"/>
    <property type="match status" value="3"/>
</dbReference>
<accession>A0A5N4E8H4</accession>
<dbReference type="Proteomes" id="UP000299084">
    <property type="component" value="Unassembled WGS sequence"/>
</dbReference>
<dbReference type="GO" id="GO:0019901">
    <property type="term" value="F:protein kinase binding"/>
    <property type="evidence" value="ECO:0007669"/>
    <property type="project" value="TreeGrafter"/>
</dbReference>
<dbReference type="GO" id="GO:0005634">
    <property type="term" value="C:nucleus"/>
    <property type="evidence" value="ECO:0007669"/>
    <property type="project" value="TreeGrafter"/>
</dbReference>
<dbReference type="InterPro" id="IPR050511">
    <property type="entry name" value="AMPK_gamma/SDS23_families"/>
</dbReference>
<sequence length="558" mass="60920">MHISVCIGHGCLCVFVCVCMLVWWEGELSVAGNIGHFPHPFSHSSPHRPLPGAALRDLSIKAPFPLPEMSFLEQGDSSSWPSPAMTTSSERSHGKQGTKVLRWTKQEDAEEGEPQGPGEGPQSRPAAESTGLEATFPKATPLAQAAPFAGVDSPSTKQDNLPLDCAASGSGSSTDDLDLGIEFSATASWGDELGVVEERPAPCPSPQLLLPRLGWDDELRKPGAQVYMHFMQEHTCYDAMATSSKLVIFDTMLEIKKAFFALVANGVRAAPLWDSKKQSFVGMLTITDFILVLHRYYRSPLVQIYEIEQHKIETWREIYLQGCFKPLVSISPNDSLFDAVYTLIKNRIHRLPVLDPVSGAVLHILTHKRLLKFLHIFVSLGAASGGTLLPRPSFLSRTIQDLGIGTFRDLAVVLETAPILNALDIFVDRRVSALPVVNETGTYAQDGGFGWVGTVGRRGQVVGLYSRFDVIHLAAQQTYNHLDMSVGEALRQRTLCLEGVISCQPHESLGEVIDRIAREQVHRLVLVDETQHLLGVVSLSDILQALVLSPAGIDALGA</sequence>
<protein>
    <submittedName>
        <fullName evidence="12">5'-AMP-activated protein kinase subunit gamma-3</fullName>
    </submittedName>
</protein>
<keyword evidence="10" id="KW-0472">Membrane</keyword>
<dbReference type="PANTHER" id="PTHR13780:SF31">
    <property type="entry name" value="5'-AMP-ACTIVATED PROTEIN KINASE SUBUNIT GAMMA-3"/>
    <property type="match status" value="1"/>
</dbReference>
<keyword evidence="6" id="KW-0275">Fatty acid biosynthesis</keyword>
<dbReference type="FunFam" id="3.10.580.10:FF:000004">
    <property type="entry name" value="Protein kinase AMP-activated non-catalytic subunit gamma 2"/>
    <property type="match status" value="1"/>
</dbReference>
<evidence type="ECO:0000256" key="2">
    <source>
        <dbReference type="ARBA" id="ARBA00022516"/>
    </source>
</evidence>
<dbReference type="GO" id="GO:0005829">
    <property type="term" value="C:cytosol"/>
    <property type="evidence" value="ECO:0007669"/>
    <property type="project" value="UniProtKB-ARBA"/>
</dbReference>
<feature type="domain" description="CBS" evidence="11">
    <location>
        <begin position="323"/>
        <end position="384"/>
    </location>
</feature>
<keyword evidence="13" id="KW-1185">Reference proteome</keyword>
<dbReference type="EMBL" id="JWIN03000005">
    <property type="protein sequence ID" value="KAB1279449.1"/>
    <property type="molecule type" value="Genomic_DNA"/>
</dbReference>
<feature type="domain" description="CBS" evidence="11">
    <location>
        <begin position="406"/>
        <end position="484"/>
    </location>
</feature>
<evidence type="ECO:0000313" key="12">
    <source>
        <dbReference type="EMBL" id="KAB1279449.1"/>
    </source>
</evidence>
<dbReference type="GO" id="GO:0006633">
    <property type="term" value="P:fatty acid biosynthetic process"/>
    <property type="evidence" value="ECO:0007669"/>
    <property type="project" value="UniProtKB-KW"/>
</dbReference>
<evidence type="ECO:0000256" key="10">
    <source>
        <dbReference type="SAM" id="Phobius"/>
    </source>
</evidence>
<evidence type="ECO:0000256" key="8">
    <source>
        <dbReference type="PROSITE-ProRule" id="PRU00703"/>
    </source>
</evidence>
<keyword evidence="6" id="KW-0443">Lipid metabolism</keyword>
<reference evidence="12 13" key="1">
    <citation type="journal article" date="2019" name="Mol. Ecol. Resour.">
        <title>Improving Illumina assemblies with Hi-C and long reads: an example with the North African dromedary.</title>
        <authorList>
            <person name="Elbers J.P."/>
            <person name="Rogers M.F."/>
            <person name="Perelman P.L."/>
            <person name="Proskuryakova A.A."/>
            <person name="Serdyukova N.A."/>
            <person name="Johnson W.E."/>
            <person name="Horin P."/>
            <person name="Corander J."/>
            <person name="Murphy D."/>
            <person name="Burger P.A."/>
        </authorList>
    </citation>
    <scope>NUCLEOTIDE SEQUENCE [LARGE SCALE GENOMIC DNA]</scope>
    <source>
        <strain evidence="12">Drom800</strain>
        <tissue evidence="12">Blood</tissue>
    </source>
</reference>
<evidence type="ECO:0000256" key="5">
    <source>
        <dbReference type="ARBA" id="ARBA00023122"/>
    </source>
</evidence>
<dbReference type="PANTHER" id="PTHR13780">
    <property type="entry name" value="AMP-ACTIVATED PROTEIN KINASE, GAMMA REGULATORY SUBUNIT"/>
    <property type="match status" value="1"/>
</dbReference>
<gene>
    <name evidence="12" type="ORF">Cadr_000007364</name>
</gene>
<evidence type="ECO:0000256" key="7">
    <source>
        <dbReference type="ARBA" id="ARBA00025878"/>
    </source>
</evidence>